<accession>A0A5N5SME6</accession>
<keyword evidence="2" id="KW-1185">Reference proteome</keyword>
<dbReference type="OrthoDB" id="5980780at2759"/>
<dbReference type="SUPFAM" id="SSF74650">
    <property type="entry name" value="Galactose mutarotase-like"/>
    <property type="match status" value="1"/>
</dbReference>
<dbReference type="Proteomes" id="UP000326759">
    <property type="component" value="Unassembled WGS sequence"/>
</dbReference>
<dbReference type="AlphaFoldDB" id="A0A5N5SME6"/>
<organism evidence="1 2">
    <name type="scientific">Armadillidium nasatum</name>
    <dbReference type="NCBI Taxonomy" id="96803"/>
    <lineage>
        <taxon>Eukaryota</taxon>
        <taxon>Metazoa</taxon>
        <taxon>Ecdysozoa</taxon>
        <taxon>Arthropoda</taxon>
        <taxon>Crustacea</taxon>
        <taxon>Multicrustacea</taxon>
        <taxon>Malacostraca</taxon>
        <taxon>Eumalacostraca</taxon>
        <taxon>Peracarida</taxon>
        <taxon>Isopoda</taxon>
        <taxon>Oniscidea</taxon>
        <taxon>Crinocheta</taxon>
        <taxon>Armadillidiidae</taxon>
        <taxon>Armadillidium</taxon>
    </lineage>
</organism>
<protein>
    <submittedName>
        <fullName evidence="1">Uncharacterized protein</fullName>
    </submittedName>
</protein>
<reference evidence="1 2" key="1">
    <citation type="journal article" date="2019" name="PLoS Biol.">
        <title>Sex chromosomes control vertical transmission of feminizing Wolbachia symbionts in an isopod.</title>
        <authorList>
            <person name="Becking T."/>
            <person name="Chebbi M.A."/>
            <person name="Giraud I."/>
            <person name="Moumen B."/>
            <person name="Laverre T."/>
            <person name="Caubet Y."/>
            <person name="Peccoud J."/>
            <person name="Gilbert C."/>
            <person name="Cordaux R."/>
        </authorList>
    </citation>
    <scope>NUCLEOTIDE SEQUENCE [LARGE SCALE GENOMIC DNA]</scope>
    <source>
        <strain evidence="1">ANa2</strain>
        <tissue evidence="1">Whole body excluding digestive tract and cuticle</tissue>
    </source>
</reference>
<dbReference type="GO" id="GO:0005975">
    <property type="term" value="P:carbohydrate metabolic process"/>
    <property type="evidence" value="ECO:0007669"/>
    <property type="project" value="InterPro"/>
</dbReference>
<dbReference type="Gene3D" id="2.70.98.10">
    <property type="match status" value="1"/>
</dbReference>
<evidence type="ECO:0000313" key="1">
    <source>
        <dbReference type="EMBL" id="KAB7495127.1"/>
    </source>
</evidence>
<dbReference type="InterPro" id="IPR011013">
    <property type="entry name" value="Gal_mutarotase_sf_dom"/>
</dbReference>
<feature type="non-terminal residue" evidence="1">
    <location>
        <position position="1"/>
    </location>
</feature>
<evidence type="ECO:0000313" key="2">
    <source>
        <dbReference type="Proteomes" id="UP000326759"/>
    </source>
</evidence>
<dbReference type="GO" id="GO:0003824">
    <property type="term" value="F:catalytic activity"/>
    <property type="evidence" value="ECO:0007669"/>
    <property type="project" value="InterPro"/>
</dbReference>
<dbReference type="GO" id="GO:0030246">
    <property type="term" value="F:carbohydrate binding"/>
    <property type="evidence" value="ECO:0007669"/>
    <property type="project" value="InterPro"/>
</dbReference>
<sequence length="107" mass="12058">TGKRLTTYGKSVNTWVHHGSVGYVSLKHEKGLGIEIEKRPLYTSGTNPFVTIFSIWLDHGVRPMDAFYAYAILPDQTFKETRTFSSNPTINVLHVENPIHAVCSTKH</sequence>
<name>A0A5N5SME6_9CRUS</name>
<dbReference type="EMBL" id="SEYY01023033">
    <property type="protein sequence ID" value="KAB7495127.1"/>
    <property type="molecule type" value="Genomic_DNA"/>
</dbReference>
<proteinExistence type="predicted"/>
<gene>
    <name evidence="1" type="ORF">Anas_09830</name>
</gene>
<dbReference type="InterPro" id="IPR014718">
    <property type="entry name" value="GH-type_carb-bd"/>
</dbReference>
<comment type="caution">
    <text evidence="1">The sequence shown here is derived from an EMBL/GenBank/DDBJ whole genome shotgun (WGS) entry which is preliminary data.</text>
</comment>
<feature type="non-terminal residue" evidence="1">
    <location>
        <position position="107"/>
    </location>
</feature>